<evidence type="ECO:0000313" key="1">
    <source>
        <dbReference type="EMBL" id="SVC76348.1"/>
    </source>
</evidence>
<gene>
    <name evidence="1" type="ORF">METZ01_LOCUS329202</name>
</gene>
<dbReference type="AlphaFoldDB" id="A0A382PUR4"/>
<protein>
    <submittedName>
        <fullName evidence="1">Uncharacterized protein</fullName>
    </submittedName>
</protein>
<organism evidence="1">
    <name type="scientific">marine metagenome</name>
    <dbReference type="NCBI Taxonomy" id="408172"/>
    <lineage>
        <taxon>unclassified sequences</taxon>
        <taxon>metagenomes</taxon>
        <taxon>ecological metagenomes</taxon>
    </lineage>
</organism>
<reference evidence="1" key="1">
    <citation type="submission" date="2018-05" db="EMBL/GenBank/DDBJ databases">
        <authorList>
            <person name="Lanie J.A."/>
            <person name="Ng W.-L."/>
            <person name="Kazmierczak K.M."/>
            <person name="Andrzejewski T.M."/>
            <person name="Davidsen T.M."/>
            <person name="Wayne K.J."/>
            <person name="Tettelin H."/>
            <person name="Glass J.I."/>
            <person name="Rusch D."/>
            <person name="Podicherti R."/>
            <person name="Tsui H.-C.T."/>
            <person name="Winkler M.E."/>
        </authorList>
    </citation>
    <scope>NUCLEOTIDE SEQUENCE</scope>
</reference>
<sequence>MIQNTEQGWRLGSVNTSILLEVDSRSYPPASQTWGVI</sequence>
<dbReference type="EMBL" id="UINC01109487">
    <property type="protein sequence ID" value="SVC76348.1"/>
    <property type="molecule type" value="Genomic_DNA"/>
</dbReference>
<accession>A0A382PUR4</accession>
<name>A0A382PUR4_9ZZZZ</name>
<proteinExistence type="predicted"/>